<dbReference type="OrthoDB" id="4775856at2759"/>
<dbReference type="Gene3D" id="1.25.40.20">
    <property type="entry name" value="Ankyrin repeat-containing domain"/>
    <property type="match status" value="1"/>
</dbReference>
<dbReference type="GeneID" id="70188653"/>
<name>A0A9P9BSA3_9PEZI</name>
<dbReference type="Pfam" id="PF12796">
    <property type="entry name" value="Ank_2"/>
    <property type="match status" value="1"/>
</dbReference>
<dbReference type="InterPro" id="IPR002110">
    <property type="entry name" value="Ankyrin_rpt"/>
</dbReference>
<keyword evidence="2 3" id="KW-0040">ANK repeat</keyword>
<accession>A0A9P9BSA3</accession>
<sequence length="531" mass="59347">MEGYRKDEVHQHFAAYRADGQENDDDDDPTSTESAHQHLLGYLVWSGYNEYMPHPRVVSLQRLMVRSVLQLAQKWPDQKLLSCVMLFRHAGASFCQESLACAASGENGAEVLKQLKAIDPDVDIAKLGAYAVAIAARHNNREAVDWLLEQGVSLSTPIRKRHHLQDYTILYAALGPIEFAFEDRLRTGPAPIEMLQLLVDRGARLRYIPGEAHHFNFLHRFIERHVDDRESHKKVLQALQQWCDIADLHHPTAGILLEACAKSCNWITLTWLLDRLRDRKVSLDDGSAVLARAVWSHAPDDIIQRLLDAGACVDAAGDDGATAVMQACSWANLALLKQLVGLGADLHARDRERSTALHYACGAYTRTSHEAALQAELVQYLLHQGVDYREYDKMGETALDIVASNGNVELAILLLDDGADPNGLLPGIGYCSALDRAAGQGSLDMVKLLLNVGAVSAEQERSAFDGAIRWALRGQHHEIVSLIQQHAGLREMDNFEPWRRSSGEKDWTEIVTYKQRRKQVEQAYRHRTGLA</sequence>
<dbReference type="PANTHER" id="PTHR24198">
    <property type="entry name" value="ANKYRIN REPEAT AND PROTEIN KINASE DOMAIN-CONTAINING PROTEIN"/>
    <property type="match status" value="1"/>
</dbReference>
<evidence type="ECO:0000313" key="5">
    <source>
        <dbReference type="Proteomes" id="UP000756346"/>
    </source>
</evidence>
<dbReference type="PROSITE" id="PS50088">
    <property type="entry name" value="ANK_REPEAT"/>
    <property type="match status" value="2"/>
</dbReference>
<keyword evidence="1" id="KW-0677">Repeat</keyword>
<comment type="caution">
    <text evidence="4">The sequence shown here is derived from an EMBL/GenBank/DDBJ whole genome shotgun (WGS) entry which is preliminary data.</text>
</comment>
<dbReference type="AlphaFoldDB" id="A0A9P9BSA3"/>
<dbReference type="SUPFAM" id="SSF48403">
    <property type="entry name" value="Ankyrin repeat"/>
    <property type="match status" value="1"/>
</dbReference>
<dbReference type="Proteomes" id="UP000756346">
    <property type="component" value="Unassembled WGS sequence"/>
</dbReference>
<organism evidence="4 5">
    <name type="scientific">Microdochium trichocladiopsis</name>
    <dbReference type="NCBI Taxonomy" id="1682393"/>
    <lineage>
        <taxon>Eukaryota</taxon>
        <taxon>Fungi</taxon>
        <taxon>Dikarya</taxon>
        <taxon>Ascomycota</taxon>
        <taxon>Pezizomycotina</taxon>
        <taxon>Sordariomycetes</taxon>
        <taxon>Xylariomycetidae</taxon>
        <taxon>Xylariales</taxon>
        <taxon>Microdochiaceae</taxon>
        <taxon>Microdochium</taxon>
    </lineage>
</organism>
<evidence type="ECO:0000256" key="2">
    <source>
        <dbReference type="ARBA" id="ARBA00023043"/>
    </source>
</evidence>
<evidence type="ECO:0000256" key="1">
    <source>
        <dbReference type="ARBA" id="ARBA00022737"/>
    </source>
</evidence>
<dbReference type="PROSITE" id="PS50297">
    <property type="entry name" value="ANK_REP_REGION"/>
    <property type="match status" value="1"/>
</dbReference>
<dbReference type="PANTHER" id="PTHR24198:SF165">
    <property type="entry name" value="ANKYRIN REPEAT-CONTAINING PROTEIN-RELATED"/>
    <property type="match status" value="1"/>
</dbReference>
<dbReference type="RefSeq" id="XP_046010919.1">
    <property type="nucleotide sequence ID" value="XM_046159107.1"/>
</dbReference>
<reference evidence="4" key="1">
    <citation type="journal article" date="2021" name="Nat. Commun.">
        <title>Genetic determinants of endophytism in the Arabidopsis root mycobiome.</title>
        <authorList>
            <person name="Mesny F."/>
            <person name="Miyauchi S."/>
            <person name="Thiergart T."/>
            <person name="Pickel B."/>
            <person name="Atanasova L."/>
            <person name="Karlsson M."/>
            <person name="Huettel B."/>
            <person name="Barry K.W."/>
            <person name="Haridas S."/>
            <person name="Chen C."/>
            <person name="Bauer D."/>
            <person name="Andreopoulos W."/>
            <person name="Pangilinan J."/>
            <person name="LaButti K."/>
            <person name="Riley R."/>
            <person name="Lipzen A."/>
            <person name="Clum A."/>
            <person name="Drula E."/>
            <person name="Henrissat B."/>
            <person name="Kohler A."/>
            <person name="Grigoriev I.V."/>
            <person name="Martin F.M."/>
            <person name="Hacquard S."/>
        </authorList>
    </citation>
    <scope>NUCLEOTIDE SEQUENCE</scope>
    <source>
        <strain evidence="4">MPI-CAGE-CH-0230</strain>
    </source>
</reference>
<dbReference type="InterPro" id="IPR036770">
    <property type="entry name" value="Ankyrin_rpt-contain_sf"/>
</dbReference>
<protein>
    <submittedName>
        <fullName evidence="4">Ankyrin repeat-containing domain protein</fullName>
    </submittedName>
</protein>
<dbReference type="EMBL" id="JAGTJQ010000007">
    <property type="protein sequence ID" value="KAH7028120.1"/>
    <property type="molecule type" value="Genomic_DNA"/>
</dbReference>
<evidence type="ECO:0000313" key="4">
    <source>
        <dbReference type="EMBL" id="KAH7028120.1"/>
    </source>
</evidence>
<feature type="repeat" description="ANK" evidence="3">
    <location>
        <begin position="394"/>
        <end position="422"/>
    </location>
</feature>
<gene>
    <name evidence="4" type="ORF">B0I36DRAFT_365230</name>
</gene>
<evidence type="ECO:0000256" key="3">
    <source>
        <dbReference type="PROSITE-ProRule" id="PRU00023"/>
    </source>
</evidence>
<feature type="repeat" description="ANK" evidence="3">
    <location>
        <begin position="319"/>
        <end position="351"/>
    </location>
</feature>
<keyword evidence="5" id="KW-1185">Reference proteome</keyword>
<dbReference type="SMART" id="SM00248">
    <property type="entry name" value="ANK"/>
    <property type="match status" value="8"/>
</dbReference>
<proteinExistence type="predicted"/>